<evidence type="ECO:0000313" key="2">
    <source>
        <dbReference type="EMBL" id="MDA4847906.1"/>
    </source>
</evidence>
<gene>
    <name evidence="2" type="ORF">OOZ53_21290</name>
</gene>
<dbReference type="EMBL" id="JAPJZH010000016">
    <property type="protein sequence ID" value="MDA4847906.1"/>
    <property type="molecule type" value="Genomic_DNA"/>
</dbReference>
<keyword evidence="3" id="KW-1185">Reference proteome</keyword>
<feature type="domain" description="NAD-dependent epimerase/dehydratase" evidence="1">
    <location>
        <begin position="4"/>
        <end position="234"/>
    </location>
</feature>
<dbReference type="Pfam" id="PF01370">
    <property type="entry name" value="Epimerase"/>
    <property type="match status" value="1"/>
</dbReference>
<dbReference type="PANTHER" id="PTHR48079:SF6">
    <property type="entry name" value="NAD(P)-BINDING DOMAIN-CONTAINING PROTEIN-RELATED"/>
    <property type="match status" value="1"/>
</dbReference>
<reference evidence="2" key="1">
    <citation type="submission" date="2022-11" db="EMBL/GenBank/DDBJ databases">
        <title>Hoeflea poritis sp. nov., isolated from scleractinian coral Porites lutea.</title>
        <authorList>
            <person name="Zhang G."/>
            <person name="Wei Q."/>
            <person name="Cai L."/>
        </authorList>
    </citation>
    <scope>NUCLEOTIDE SEQUENCE</scope>
    <source>
        <strain evidence="2">E7-10</strain>
    </source>
</reference>
<evidence type="ECO:0000259" key="1">
    <source>
        <dbReference type="Pfam" id="PF01370"/>
    </source>
</evidence>
<comment type="caution">
    <text evidence="2">The sequence shown here is derived from an EMBL/GenBank/DDBJ whole genome shotgun (WGS) entry which is preliminary data.</text>
</comment>
<dbReference type="InterPro" id="IPR001509">
    <property type="entry name" value="Epimerase_deHydtase"/>
</dbReference>
<accession>A0ABT4VT66</accession>
<dbReference type="Proteomes" id="UP001148313">
    <property type="component" value="Unassembled WGS sequence"/>
</dbReference>
<sequence>MTHVLVTGGSGTVGRFIVDDLLEHGYEVTIAGRNAPEPDVFRAPVRFIPLSLDPKAHFSQVLAGCDMLVHAAFSHEKGRYRGGEGDDVPGFWRSNFLATLLLFNTAAQAGIKRGVFLSSRAAYGRQAPGARLVEAMPSHPDTHYGAVKLACERHLRKLNRESGLVVASLRITGVYGSSALGAAHKWQSLFANYLDGRPVEPRCGTEVHGRDVASAVRQVLEADEIEVAGKVFNVSDLLVDHHDLLEIVAANTGCNNPLPAKADSASCNVMDTTRLRRLGWRPGGVDLLKSEVARLVEN</sequence>
<evidence type="ECO:0000313" key="3">
    <source>
        <dbReference type="Proteomes" id="UP001148313"/>
    </source>
</evidence>
<dbReference type="InterPro" id="IPR036291">
    <property type="entry name" value="NAD(P)-bd_dom_sf"/>
</dbReference>
<organism evidence="2 3">
    <name type="scientific">Hoeflea poritis</name>
    <dbReference type="NCBI Taxonomy" id="2993659"/>
    <lineage>
        <taxon>Bacteria</taxon>
        <taxon>Pseudomonadati</taxon>
        <taxon>Pseudomonadota</taxon>
        <taxon>Alphaproteobacteria</taxon>
        <taxon>Hyphomicrobiales</taxon>
        <taxon>Rhizobiaceae</taxon>
        <taxon>Hoeflea</taxon>
    </lineage>
</organism>
<name>A0ABT4VT66_9HYPH</name>
<dbReference type="SUPFAM" id="SSF51735">
    <property type="entry name" value="NAD(P)-binding Rossmann-fold domains"/>
    <property type="match status" value="1"/>
</dbReference>
<dbReference type="PANTHER" id="PTHR48079">
    <property type="entry name" value="PROTEIN YEEZ"/>
    <property type="match status" value="1"/>
</dbReference>
<dbReference type="InterPro" id="IPR051783">
    <property type="entry name" value="NAD(P)-dependent_oxidoreduct"/>
</dbReference>
<proteinExistence type="predicted"/>
<dbReference type="CDD" id="cd08946">
    <property type="entry name" value="SDR_e"/>
    <property type="match status" value="1"/>
</dbReference>
<dbReference type="Gene3D" id="3.40.50.720">
    <property type="entry name" value="NAD(P)-binding Rossmann-like Domain"/>
    <property type="match status" value="1"/>
</dbReference>
<protein>
    <submittedName>
        <fullName evidence="2">NAD(P)-dependent oxidoreductase</fullName>
    </submittedName>
</protein>
<dbReference type="RefSeq" id="WP_271091747.1">
    <property type="nucleotide sequence ID" value="NZ_JAPJZH010000016.1"/>
</dbReference>